<dbReference type="Proteomes" id="UP001596058">
    <property type="component" value="Unassembled WGS sequence"/>
</dbReference>
<dbReference type="InterPro" id="IPR000836">
    <property type="entry name" value="PRTase_dom"/>
</dbReference>
<dbReference type="Gene3D" id="3.40.50.2020">
    <property type="match status" value="1"/>
</dbReference>
<reference evidence="4" key="1">
    <citation type="journal article" date="2019" name="Int. J. Syst. Evol. Microbiol.">
        <title>The Global Catalogue of Microorganisms (GCM) 10K type strain sequencing project: providing services to taxonomists for standard genome sequencing and annotation.</title>
        <authorList>
            <consortium name="The Broad Institute Genomics Platform"/>
            <consortium name="The Broad Institute Genome Sequencing Center for Infectious Disease"/>
            <person name="Wu L."/>
            <person name="Ma J."/>
        </authorList>
    </citation>
    <scope>NUCLEOTIDE SEQUENCE [LARGE SCALE GENOMIC DNA]</scope>
    <source>
        <strain evidence="4">CCUG 53903</strain>
    </source>
</reference>
<feature type="domain" description="Phosphoribosyltransferase" evidence="2">
    <location>
        <begin position="243"/>
        <end position="284"/>
    </location>
</feature>
<dbReference type="PANTHER" id="PTHR47505:SF1">
    <property type="entry name" value="DNA UTILIZATION PROTEIN YHGH"/>
    <property type="match status" value="1"/>
</dbReference>
<dbReference type="EMBL" id="JBHSPA010000027">
    <property type="protein sequence ID" value="MFC5826828.1"/>
    <property type="molecule type" value="Genomic_DNA"/>
</dbReference>
<name>A0ABW1CMD8_9ACTN</name>
<gene>
    <name evidence="3" type="ORF">ACFPZ3_23395</name>
</gene>
<evidence type="ECO:0000313" key="4">
    <source>
        <dbReference type="Proteomes" id="UP001596058"/>
    </source>
</evidence>
<dbReference type="SUPFAM" id="SSF53271">
    <property type="entry name" value="PRTase-like"/>
    <property type="match status" value="1"/>
</dbReference>
<dbReference type="InterPro" id="IPR051910">
    <property type="entry name" value="ComF/GntX_DNA_util-trans"/>
</dbReference>
<dbReference type="RefSeq" id="WP_379516335.1">
    <property type="nucleotide sequence ID" value="NZ_JBHSPA010000027.1"/>
</dbReference>
<protein>
    <submittedName>
        <fullName evidence="3">ComF family protein</fullName>
    </submittedName>
</protein>
<comment type="similarity">
    <text evidence="1">Belongs to the ComF/GntX family.</text>
</comment>
<keyword evidence="4" id="KW-1185">Reference proteome</keyword>
<dbReference type="InterPro" id="IPR029057">
    <property type="entry name" value="PRTase-like"/>
</dbReference>
<evidence type="ECO:0000256" key="1">
    <source>
        <dbReference type="ARBA" id="ARBA00008007"/>
    </source>
</evidence>
<dbReference type="PANTHER" id="PTHR47505">
    <property type="entry name" value="DNA UTILIZATION PROTEIN YHGH"/>
    <property type="match status" value="1"/>
</dbReference>
<evidence type="ECO:0000313" key="3">
    <source>
        <dbReference type="EMBL" id="MFC5826828.1"/>
    </source>
</evidence>
<dbReference type="Pfam" id="PF00156">
    <property type="entry name" value="Pribosyltran"/>
    <property type="match status" value="1"/>
</dbReference>
<evidence type="ECO:0000259" key="2">
    <source>
        <dbReference type="Pfam" id="PF00156"/>
    </source>
</evidence>
<dbReference type="CDD" id="cd06223">
    <property type="entry name" value="PRTases_typeI"/>
    <property type="match status" value="1"/>
</dbReference>
<comment type="caution">
    <text evidence="3">The sequence shown here is derived from an EMBL/GenBank/DDBJ whole genome shotgun (WGS) entry which is preliminary data.</text>
</comment>
<proteinExistence type="inferred from homology"/>
<organism evidence="3 4">
    <name type="scientific">Nonomuraea insulae</name>
    <dbReference type="NCBI Taxonomy" id="1616787"/>
    <lineage>
        <taxon>Bacteria</taxon>
        <taxon>Bacillati</taxon>
        <taxon>Actinomycetota</taxon>
        <taxon>Actinomycetes</taxon>
        <taxon>Streptosporangiales</taxon>
        <taxon>Streptosporangiaceae</taxon>
        <taxon>Nonomuraea</taxon>
    </lineage>
</organism>
<sequence length="291" mass="29454">MLSAVLDLVLPPSCVGCGVKGASCCPRCLAALTAAPARRMPTPAPAGLPDCWSAAPYEGVVRRTIVAYKERGAVALAGVLAEAVARTVLIAIGHMGGRLAIGDVSERIAAGHAGGGSALGHVVGRLAVGHMSEQIGHMSEQIGHVSEQIGHARQIVHAGQIGHVGTGFAVVPVPSTRRSGRDRGHDAVGRLAVLVARRLRACGLGAEVWPVLGQARRVADQAGLSCAERVSNLAGSLQVLPTAKGPPGACALLVDDIVTTGATLAEAARALRSAGVEVPLAATVGATRRRS</sequence>
<accession>A0ABW1CMD8</accession>